<evidence type="ECO:0000313" key="1">
    <source>
        <dbReference type="EMBL" id="KAF7136915.1"/>
    </source>
</evidence>
<proteinExistence type="predicted"/>
<protein>
    <submittedName>
        <fullName evidence="2">Uncharacterized protein</fullName>
    </submittedName>
</protein>
<evidence type="ECO:0000313" key="3">
    <source>
        <dbReference type="Proteomes" id="UP000630445"/>
    </source>
</evidence>
<gene>
    <name evidence="1" type="ORF">CNMCM5793_006577</name>
    <name evidence="2" type="ORF">CNMCM6106_007407</name>
</gene>
<evidence type="ECO:0000313" key="4">
    <source>
        <dbReference type="Proteomes" id="UP000662466"/>
    </source>
</evidence>
<dbReference type="EMBL" id="JACBAD010001690">
    <property type="protein sequence ID" value="KAF7136915.1"/>
    <property type="molecule type" value="Genomic_DNA"/>
</dbReference>
<sequence>MAENIKHTGLSLHFAEAVPCRLDRIKTEWSKCIENHRPDTVLQLAVLLSKVEQVLGIEYPSDIPSPTVEKPTCVVCRRSYTRCQTEYNTHKQLVYHEKSIHKAAYRSRVEFGWPGFIQFDSKEAQKSFLKNLGGDEESKVYTFVEEVADQSPPCLETLHSILGTQIDGQYSANDQTDLQYDDSGFYLDIPSLLSLEPPTFVESSLRFSSDNPV</sequence>
<organism evidence="2 4">
    <name type="scientific">Aspergillus hiratsukae</name>
    <dbReference type="NCBI Taxonomy" id="1194566"/>
    <lineage>
        <taxon>Eukaryota</taxon>
        <taxon>Fungi</taxon>
        <taxon>Dikarya</taxon>
        <taxon>Ascomycota</taxon>
        <taxon>Pezizomycotina</taxon>
        <taxon>Eurotiomycetes</taxon>
        <taxon>Eurotiomycetidae</taxon>
        <taxon>Eurotiales</taxon>
        <taxon>Aspergillaceae</taxon>
        <taxon>Aspergillus</taxon>
        <taxon>Aspergillus subgen. Fumigati</taxon>
    </lineage>
</organism>
<dbReference type="OrthoDB" id="6077919at2759"/>
<dbReference type="Proteomes" id="UP000662466">
    <property type="component" value="Unassembled WGS sequence"/>
</dbReference>
<comment type="caution">
    <text evidence="2">The sequence shown here is derived from an EMBL/GenBank/DDBJ whole genome shotgun (WGS) entry which is preliminary data.</text>
</comment>
<dbReference type="EMBL" id="JACBAF010001780">
    <property type="protein sequence ID" value="KAF7173292.1"/>
    <property type="molecule type" value="Genomic_DNA"/>
</dbReference>
<dbReference type="AlphaFoldDB" id="A0A8H6V094"/>
<evidence type="ECO:0000313" key="2">
    <source>
        <dbReference type="EMBL" id="KAF7173292.1"/>
    </source>
</evidence>
<keyword evidence="3" id="KW-1185">Reference proteome</keyword>
<dbReference type="Proteomes" id="UP000630445">
    <property type="component" value="Unassembled WGS sequence"/>
</dbReference>
<name>A0A8H6V094_9EURO</name>
<reference evidence="2" key="1">
    <citation type="submission" date="2020-06" db="EMBL/GenBank/DDBJ databases">
        <title>Draft genome sequences of strains closely related to Aspergillus parafelis and Aspergillus hiratsukae.</title>
        <authorList>
            <person name="Dos Santos R.A.C."/>
            <person name="Rivero-Menendez O."/>
            <person name="Steenwyk J.L."/>
            <person name="Mead M.E."/>
            <person name="Goldman G.H."/>
            <person name="Alastruey-Izquierdo A."/>
            <person name="Rokas A."/>
        </authorList>
    </citation>
    <scope>NUCLEOTIDE SEQUENCE</scope>
    <source>
        <strain evidence="1">CNM-CM5793</strain>
        <strain evidence="2">CNM-CM6106</strain>
    </source>
</reference>
<accession>A0A8H6V094</accession>